<accession>A0AAD8QJI8</accession>
<feature type="region of interest" description="Disordered" evidence="1">
    <location>
        <begin position="203"/>
        <end position="247"/>
    </location>
</feature>
<evidence type="ECO:0000313" key="3">
    <source>
        <dbReference type="Proteomes" id="UP001231189"/>
    </source>
</evidence>
<protein>
    <submittedName>
        <fullName evidence="2">Uncharacterized protein</fullName>
    </submittedName>
</protein>
<comment type="caution">
    <text evidence="2">The sequence shown here is derived from an EMBL/GenBank/DDBJ whole genome shotgun (WGS) entry which is preliminary data.</text>
</comment>
<evidence type="ECO:0000256" key="1">
    <source>
        <dbReference type="SAM" id="MobiDB-lite"/>
    </source>
</evidence>
<organism evidence="2 3">
    <name type="scientific">Lolium multiflorum</name>
    <name type="common">Italian ryegrass</name>
    <name type="synonym">Lolium perenne subsp. multiflorum</name>
    <dbReference type="NCBI Taxonomy" id="4521"/>
    <lineage>
        <taxon>Eukaryota</taxon>
        <taxon>Viridiplantae</taxon>
        <taxon>Streptophyta</taxon>
        <taxon>Embryophyta</taxon>
        <taxon>Tracheophyta</taxon>
        <taxon>Spermatophyta</taxon>
        <taxon>Magnoliopsida</taxon>
        <taxon>Liliopsida</taxon>
        <taxon>Poales</taxon>
        <taxon>Poaceae</taxon>
        <taxon>BOP clade</taxon>
        <taxon>Pooideae</taxon>
        <taxon>Poodae</taxon>
        <taxon>Poeae</taxon>
        <taxon>Poeae Chloroplast Group 2 (Poeae type)</taxon>
        <taxon>Loliodinae</taxon>
        <taxon>Loliinae</taxon>
        <taxon>Lolium</taxon>
    </lineage>
</organism>
<dbReference type="Proteomes" id="UP001231189">
    <property type="component" value="Unassembled WGS sequence"/>
</dbReference>
<dbReference type="EMBL" id="JAUUTY010000007">
    <property type="protein sequence ID" value="KAK1603990.1"/>
    <property type="molecule type" value="Genomic_DNA"/>
</dbReference>
<name>A0AAD8QJI8_LOLMU</name>
<dbReference type="AlphaFoldDB" id="A0AAD8QJI8"/>
<gene>
    <name evidence="2" type="ORF">QYE76_027663</name>
</gene>
<evidence type="ECO:0000313" key="2">
    <source>
        <dbReference type="EMBL" id="KAK1603990.1"/>
    </source>
</evidence>
<sequence>MKMAVKMAAVSMEKPSGHFSFGGVPNRDSCPRSWLRDGGGSGSRYLEGYVDGTYPCPSPYDPAYHAWVAQDQAILSAIQSSLTESVSSLVIFAATSREAWGALHASFASQSHARAHAIRNQLGEVKLLDRSITDYFNKVTGLADTLAAIGQPLRPEDFTSYVMNGLDEDYDNLCENIEARETPIQPRELYACLLATEQRVKKKHAVPSTANAAHRGGGKTPKTPAGGGKPPTAPSPAQQPSPAARPLASPLGAARVLAAPAVVLSRPASCARSASSASRGLSLIDVRPAGVWTAWRSRACAMHTRRRSRRPGALCPSRASFVARHRTGLCSWIHAGLRHAAWDHSVPCAFRVWAAVAQSCITSRDTSWSVLARHGTLVRAGLFCIGHFVCIAVVLDRHGTTTCSRVGCSSPPYA</sequence>
<dbReference type="PANTHER" id="PTHR47481">
    <property type="match status" value="1"/>
</dbReference>
<proteinExistence type="predicted"/>
<keyword evidence="3" id="KW-1185">Reference proteome</keyword>
<reference evidence="2" key="1">
    <citation type="submission" date="2023-07" db="EMBL/GenBank/DDBJ databases">
        <title>A chromosome-level genome assembly of Lolium multiflorum.</title>
        <authorList>
            <person name="Chen Y."/>
            <person name="Copetti D."/>
            <person name="Kolliker R."/>
            <person name="Studer B."/>
        </authorList>
    </citation>
    <scope>NUCLEOTIDE SEQUENCE</scope>
    <source>
        <strain evidence="2">02402/16</strain>
        <tissue evidence="2">Leaf</tissue>
    </source>
</reference>
<dbReference type="Pfam" id="PF14223">
    <property type="entry name" value="Retrotran_gag_2"/>
    <property type="match status" value="1"/>
</dbReference>
<dbReference type="PANTHER" id="PTHR47481:SF31">
    <property type="entry name" value="OS01G0873500 PROTEIN"/>
    <property type="match status" value="1"/>
</dbReference>